<dbReference type="Pfam" id="PF03466">
    <property type="entry name" value="LysR_substrate"/>
    <property type="match status" value="1"/>
</dbReference>
<dbReference type="Gene3D" id="3.40.190.290">
    <property type="match status" value="1"/>
</dbReference>
<dbReference type="EMBL" id="JACSQS010000004">
    <property type="protein sequence ID" value="MBD7953658.1"/>
    <property type="molecule type" value="Genomic_DNA"/>
</dbReference>
<accession>A0A8X8FUF4</accession>
<dbReference type="InterPro" id="IPR036390">
    <property type="entry name" value="WH_DNA-bd_sf"/>
</dbReference>
<dbReference type="Pfam" id="PF00126">
    <property type="entry name" value="HTH_1"/>
    <property type="match status" value="1"/>
</dbReference>
<evidence type="ECO:0000256" key="1">
    <source>
        <dbReference type="ARBA" id="ARBA00009437"/>
    </source>
</evidence>
<evidence type="ECO:0000313" key="6">
    <source>
        <dbReference type="EMBL" id="MBD7953658.1"/>
    </source>
</evidence>
<dbReference type="PANTHER" id="PTHR30537:SF1">
    <property type="entry name" value="HTH-TYPE TRANSCRIPTIONAL REGULATOR PGRR"/>
    <property type="match status" value="1"/>
</dbReference>
<comment type="similarity">
    <text evidence="1">Belongs to the LysR transcriptional regulatory family.</text>
</comment>
<protein>
    <submittedName>
        <fullName evidence="6">LysR family transcriptional regulator</fullName>
    </submittedName>
</protein>
<evidence type="ECO:0000256" key="2">
    <source>
        <dbReference type="ARBA" id="ARBA00023015"/>
    </source>
</evidence>
<sequence>MATDNLTHLAAFAAVARHRSFRRAAAELALSTSAVSYAIRALEERLGVGLFHRTTRSVSLTEAGQRLMERLQPALGQVSDALEEMNQFRATPAGLLRINAARAAVPTQLSPRLADFLRAHPDVRIEVTENDGLVDIVAEGFDAGVRLHEFVPEDMVAVPLGPALRGMIVASPAYLARHEPPQHPRDLLRHQCVRFRFASGHLYKWQFERGDEALEIDVQGRITLSEQTTIVRAVLDGLGIAYVLEDAARPWLASGQLVSMLEDWSPPFPGFVLYYPRQRQMTSALRAFVDLLRVA</sequence>
<proteinExistence type="inferred from homology"/>
<gene>
    <name evidence="6" type="ORF">H9654_05490</name>
</gene>
<dbReference type="SUPFAM" id="SSF53850">
    <property type="entry name" value="Periplasmic binding protein-like II"/>
    <property type="match status" value="1"/>
</dbReference>
<dbReference type="Gene3D" id="1.10.10.10">
    <property type="entry name" value="Winged helix-like DNA-binding domain superfamily/Winged helix DNA-binding domain"/>
    <property type="match status" value="1"/>
</dbReference>
<keyword evidence="7" id="KW-1185">Reference proteome</keyword>
<dbReference type="Proteomes" id="UP000636938">
    <property type="component" value="Unassembled WGS sequence"/>
</dbReference>
<dbReference type="GO" id="GO:0003700">
    <property type="term" value="F:DNA-binding transcription factor activity"/>
    <property type="evidence" value="ECO:0007669"/>
    <property type="project" value="InterPro"/>
</dbReference>
<dbReference type="SUPFAM" id="SSF46785">
    <property type="entry name" value="Winged helix' DNA-binding domain"/>
    <property type="match status" value="1"/>
</dbReference>
<dbReference type="RefSeq" id="WP_191769654.1">
    <property type="nucleotide sequence ID" value="NZ_JACSQS010000004.1"/>
</dbReference>
<dbReference type="InterPro" id="IPR036388">
    <property type="entry name" value="WH-like_DNA-bd_sf"/>
</dbReference>
<dbReference type="AlphaFoldDB" id="A0A8X8FUF4"/>
<dbReference type="PANTHER" id="PTHR30537">
    <property type="entry name" value="HTH-TYPE TRANSCRIPTIONAL REGULATOR"/>
    <property type="match status" value="1"/>
</dbReference>
<evidence type="ECO:0000313" key="7">
    <source>
        <dbReference type="Proteomes" id="UP000636938"/>
    </source>
</evidence>
<dbReference type="PRINTS" id="PR00039">
    <property type="entry name" value="HTHLYSR"/>
</dbReference>
<organism evidence="6 7">
    <name type="scientific">Stenotrophomonas lacuserhaii</name>
    <dbReference type="NCBI Taxonomy" id="2760084"/>
    <lineage>
        <taxon>Bacteria</taxon>
        <taxon>Pseudomonadati</taxon>
        <taxon>Pseudomonadota</taxon>
        <taxon>Gammaproteobacteria</taxon>
        <taxon>Lysobacterales</taxon>
        <taxon>Lysobacteraceae</taxon>
        <taxon>Stenotrophomonas</taxon>
    </lineage>
</organism>
<keyword evidence="3" id="KW-0238">DNA-binding</keyword>
<keyword evidence="4" id="KW-0804">Transcription</keyword>
<dbReference type="InterPro" id="IPR005119">
    <property type="entry name" value="LysR_subst-bd"/>
</dbReference>
<name>A0A8X8FUF4_9GAMM</name>
<comment type="caution">
    <text evidence="6">The sequence shown here is derived from an EMBL/GenBank/DDBJ whole genome shotgun (WGS) entry which is preliminary data.</text>
</comment>
<dbReference type="CDD" id="cd08474">
    <property type="entry name" value="PBP2_CrgA_like_5"/>
    <property type="match status" value="1"/>
</dbReference>
<dbReference type="GO" id="GO:0006351">
    <property type="term" value="P:DNA-templated transcription"/>
    <property type="evidence" value="ECO:0007669"/>
    <property type="project" value="TreeGrafter"/>
</dbReference>
<feature type="domain" description="HTH lysR-type" evidence="5">
    <location>
        <begin position="4"/>
        <end position="61"/>
    </location>
</feature>
<evidence type="ECO:0000259" key="5">
    <source>
        <dbReference type="PROSITE" id="PS50931"/>
    </source>
</evidence>
<dbReference type="GO" id="GO:0043565">
    <property type="term" value="F:sequence-specific DNA binding"/>
    <property type="evidence" value="ECO:0007669"/>
    <property type="project" value="TreeGrafter"/>
</dbReference>
<dbReference type="InterPro" id="IPR000847">
    <property type="entry name" value="LysR_HTH_N"/>
</dbReference>
<reference evidence="6 7" key="1">
    <citation type="submission" date="2020-08" db="EMBL/GenBank/DDBJ databases">
        <title>A Genomic Blueprint of the Chicken Gut Microbiome.</title>
        <authorList>
            <person name="Gilroy R."/>
            <person name="Ravi A."/>
            <person name="Getino M."/>
            <person name="Pursley I."/>
            <person name="Horton D.L."/>
            <person name="Alikhan N.-F."/>
            <person name="Baker D."/>
            <person name="Gharbi K."/>
            <person name="Hall N."/>
            <person name="Watson M."/>
            <person name="Adriaenssens E.M."/>
            <person name="Foster-Nyarko E."/>
            <person name="Jarju S."/>
            <person name="Secka A."/>
            <person name="Antonio M."/>
            <person name="Oren A."/>
            <person name="Chaudhuri R."/>
            <person name="La Ragione R.M."/>
            <person name="Hildebrand F."/>
            <person name="Pallen M.J."/>
        </authorList>
    </citation>
    <scope>NUCLEOTIDE SEQUENCE [LARGE SCALE GENOMIC DNA]</scope>
    <source>
        <strain evidence="6 7">Sa5BUN4</strain>
    </source>
</reference>
<dbReference type="PROSITE" id="PS50931">
    <property type="entry name" value="HTH_LYSR"/>
    <property type="match status" value="1"/>
</dbReference>
<evidence type="ECO:0000256" key="3">
    <source>
        <dbReference type="ARBA" id="ARBA00023125"/>
    </source>
</evidence>
<evidence type="ECO:0000256" key="4">
    <source>
        <dbReference type="ARBA" id="ARBA00023163"/>
    </source>
</evidence>
<dbReference type="InterPro" id="IPR058163">
    <property type="entry name" value="LysR-type_TF_proteobact-type"/>
</dbReference>
<keyword evidence="2" id="KW-0805">Transcription regulation</keyword>
<dbReference type="FunFam" id="1.10.10.10:FF:000001">
    <property type="entry name" value="LysR family transcriptional regulator"/>
    <property type="match status" value="1"/>
</dbReference>